<dbReference type="AlphaFoldDB" id="A0A4V3XJZ5"/>
<feature type="signal peptide" evidence="1">
    <location>
        <begin position="1"/>
        <end position="19"/>
    </location>
</feature>
<feature type="chain" id="PRO_5020197651" description="DUF3829 domain-containing protein" evidence="1">
    <location>
        <begin position="20"/>
        <end position="351"/>
    </location>
</feature>
<sequence length="351" mass="40438">MKNLLIFLFAFALSLPAFAQEEIDQRIDRSQDKMAKPGMQADIDQPELDNSAFERMMNTRLTIDFRKTVIEALELTEEEINDFDPIFNDYQRDKEAITARRRNLIKKYHEEMAEDDSIEDERSETGEFIEEYWELDIAAMDLKKDYFDRLEDEIGPLNALRFISLDEAFQDRVDRIRLLRSVPTLVVLEPNYVAYQRELDAFNQWKSVNIDGSVSLDHQFISDGLTKLLNAVEAMKNAEGISVGNFTATKGLILEKAAAMQRDWQSDQHADYAAEALSRTAGLFREIAAERFDAPQESIAKLQEIADGIRPDLMLTEQKELVYSYFDTAESILNNLVRQNKEMNTSASSER</sequence>
<dbReference type="RefSeq" id="WP_136460544.1">
    <property type="nucleotide sequence ID" value="NZ_SRSF01000013.1"/>
</dbReference>
<evidence type="ECO:0000256" key="1">
    <source>
        <dbReference type="SAM" id="SignalP"/>
    </source>
</evidence>
<protein>
    <recommendedName>
        <fullName evidence="4">DUF3829 domain-containing protein</fullName>
    </recommendedName>
</protein>
<name>A0A4V3XJZ5_9BACT</name>
<comment type="caution">
    <text evidence="2">The sequence shown here is derived from an EMBL/GenBank/DDBJ whole genome shotgun (WGS) entry which is preliminary data.</text>
</comment>
<evidence type="ECO:0000313" key="2">
    <source>
        <dbReference type="EMBL" id="THH34973.1"/>
    </source>
</evidence>
<organism evidence="2 3">
    <name type="scientific">Neolewinella litorea</name>
    <dbReference type="NCBI Taxonomy" id="2562452"/>
    <lineage>
        <taxon>Bacteria</taxon>
        <taxon>Pseudomonadati</taxon>
        <taxon>Bacteroidota</taxon>
        <taxon>Saprospiria</taxon>
        <taxon>Saprospirales</taxon>
        <taxon>Lewinellaceae</taxon>
        <taxon>Neolewinella</taxon>
    </lineage>
</organism>
<dbReference type="EMBL" id="SRSF01000013">
    <property type="protein sequence ID" value="THH34973.1"/>
    <property type="molecule type" value="Genomic_DNA"/>
</dbReference>
<dbReference type="Proteomes" id="UP000308528">
    <property type="component" value="Unassembled WGS sequence"/>
</dbReference>
<gene>
    <name evidence="2" type="ORF">E4021_16795</name>
</gene>
<accession>A0A4V3XJZ5</accession>
<dbReference type="OrthoDB" id="1490742at2"/>
<keyword evidence="3" id="KW-1185">Reference proteome</keyword>
<evidence type="ECO:0008006" key="4">
    <source>
        <dbReference type="Google" id="ProtNLM"/>
    </source>
</evidence>
<reference evidence="2 3" key="1">
    <citation type="submission" date="2019-04" db="EMBL/GenBank/DDBJ databases">
        <title>Lewinella litorea sp. nov., isolated from a marine sand.</title>
        <authorList>
            <person name="Yoon J.-H."/>
        </authorList>
    </citation>
    <scope>NUCLEOTIDE SEQUENCE [LARGE SCALE GENOMIC DNA]</scope>
    <source>
        <strain evidence="2 3">HSMS-39</strain>
    </source>
</reference>
<keyword evidence="1" id="KW-0732">Signal</keyword>
<evidence type="ECO:0000313" key="3">
    <source>
        <dbReference type="Proteomes" id="UP000308528"/>
    </source>
</evidence>
<proteinExistence type="predicted"/>